<keyword evidence="3" id="KW-1185">Reference proteome</keyword>
<protein>
    <submittedName>
        <fullName evidence="2">Antibiotic biosynthesis monooxygenase</fullName>
    </submittedName>
</protein>
<reference evidence="2 3" key="1">
    <citation type="submission" date="2017-01" db="EMBL/GenBank/DDBJ databases">
        <title>Genome sequencing of Arcobacter sp. LPB0137.</title>
        <authorList>
            <person name="Lee G.-W."/>
            <person name="Yi H."/>
        </authorList>
    </citation>
    <scope>NUCLEOTIDE SEQUENCE [LARGE SCALE GENOMIC DNA]</scope>
    <source>
        <strain evidence="2 3">LPB0137</strain>
    </source>
</reference>
<dbReference type="PANTHER" id="PTHR33336">
    <property type="entry name" value="QUINOL MONOOXYGENASE YGIN-RELATED"/>
    <property type="match status" value="1"/>
</dbReference>
<dbReference type="Proteomes" id="UP000186074">
    <property type="component" value="Chromosome"/>
</dbReference>
<name>A0A1P8KMS0_9BACT</name>
<evidence type="ECO:0000313" key="2">
    <source>
        <dbReference type="EMBL" id="APW65862.1"/>
    </source>
</evidence>
<dbReference type="PANTHER" id="PTHR33336:SF3">
    <property type="entry name" value="ABM DOMAIN-CONTAINING PROTEIN"/>
    <property type="match status" value="1"/>
</dbReference>
<dbReference type="GO" id="GO:0004497">
    <property type="term" value="F:monooxygenase activity"/>
    <property type="evidence" value="ECO:0007669"/>
    <property type="project" value="UniProtKB-KW"/>
</dbReference>
<sequence>MNQEISLLILIETKKGQRQKQIDAYNKLLPIVLSEKGCLQYELKEVEDNEDEFVLIEKWASKKDLELHDNTPHMIEADKLSSTFRAKPVTVIKLKNIN</sequence>
<accession>A0A1P8KMS0</accession>
<dbReference type="InterPro" id="IPR011008">
    <property type="entry name" value="Dimeric_a/b-barrel"/>
</dbReference>
<evidence type="ECO:0000259" key="1">
    <source>
        <dbReference type="PROSITE" id="PS51725"/>
    </source>
</evidence>
<dbReference type="GO" id="GO:0005829">
    <property type="term" value="C:cytosol"/>
    <property type="evidence" value="ECO:0007669"/>
    <property type="project" value="TreeGrafter"/>
</dbReference>
<keyword evidence="2" id="KW-0503">Monooxygenase</keyword>
<feature type="domain" description="ABM" evidence="1">
    <location>
        <begin position="5"/>
        <end position="93"/>
    </location>
</feature>
<gene>
    <name evidence="2" type="ORF">LPB137_08325</name>
</gene>
<organism evidence="2 3">
    <name type="scientific">Poseidonibacter parvus</name>
    <dbReference type="NCBI Taxonomy" id="1850254"/>
    <lineage>
        <taxon>Bacteria</taxon>
        <taxon>Pseudomonadati</taxon>
        <taxon>Campylobacterota</taxon>
        <taxon>Epsilonproteobacteria</taxon>
        <taxon>Campylobacterales</taxon>
        <taxon>Arcobacteraceae</taxon>
        <taxon>Poseidonibacter</taxon>
    </lineage>
</organism>
<dbReference type="STRING" id="1850254.LPB137_08325"/>
<dbReference type="InterPro" id="IPR007138">
    <property type="entry name" value="ABM_dom"/>
</dbReference>
<dbReference type="InterPro" id="IPR050744">
    <property type="entry name" value="AI-2_Isomerase_LsrG"/>
</dbReference>
<dbReference type="KEGG" id="alp:LPB137_08325"/>
<dbReference type="AlphaFoldDB" id="A0A1P8KMS0"/>
<dbReference type="Gene3D" id="3.30.70.100">
    <property type="match status" value="1"/>
</dbReference>
<dbReference type="PROSITE" id="PS51725">
    <property type="entry name" value="ABM"/>
    <property type="match status" value="1"/>
</dbReference>
<dbReference type="RefSeq" id="WP_076086964.1">
    <property type="nucleotide sequence ID" value="NZ_CP019070.1"/>
</dbReference>
<dbReference type="Pfam" id="PF03992">
    <property type="entry name" value="ABM"/>
    <property type="match status" value="1"/>
</dbReference>
<dbReference type="SUPFAM" id="SSF54909">
    <property type="entry name" value="Dimeric alpha+beta barrel"/>
    <property type="match status" value="1"/>
</dbReference>
<evidence type="ECO:0000313" key="3">
    <source>
        <dbReference type="Proteomes" id="UP000186074"/>
    </source>
</evidence>
<dbReference type="EMBL" id="CP019070">
    <property type="protein sequence ID" value="APW65862.1"/>
    <property type="molecule type" value="Genomic_DNA"/>
</dbReference>
<dbReference type="OrthoDB" id="9812192at2"/>
<proteinExistence type="predicted"/>
<keyword evidence="2" id="KW-0560">Oxidoreductase</keyword>